<dbReference type="InterPro" id="IPR036869">
    <property type="entry name" value="J_dom_sf"/>
</dbReference>
<dbReference type="InterPro" id="IPR051964">
    <property type="entry name" value="Chaperone_stress_response"/>
</dbReference>
<protein>
    <submittedName>
        <fullName evidence="1">Uncharacterized protein</fullName>
    </submittedName>
</protein>
<reference evidence="1" key="1">
    <citation type="submission" date="2023-06" db="EMBL/GenBank/DDBJ databases">
        <title>Genomic analysis of the entomopathogenic nematode Steinernema hermaphroditum.</title>
        <authorList>
            <person name="Schwarz E.M."/>
            <person name="Heppert J.K."/>
            <person name="Baniya A."/>
            <person name="Schwartz H.T."/>
            <person name="Tan C.-H."/>
            <person name="Antoshechkin I."/>
            <person name="Sternberg P.W."/>
            <person name="Goodrich-Blair H."/>
            <person name="Dillman A.R."/>
        </authorList>
    </citation>
    <scope>NUCLEOTIDE SEQUENCE</scope>
    <source>
        <strain evidence="1">PS9179</strain>
        <tissue evidence="1">Whole animal</tissue>
    </source>
</reference>
<dbReference type="SUPFAM" id="SSF46565">
    <property type="entry name" value="Chaperone J-domain"/>
    <property type="match status" value="1"/>
</dbReference>
<evidence type="ECO:0000313" key="1">
    <source>
        <dbReference type="EMBL" id="KAK0393821.1"/>
    </source>
</evidence>
<dbReference type="AlphaFoldDB" id="A0AA39GVE0"/>
<proteinExistence type="predicted"/>
<name>A0AA39GVE0_9BILA</name>
<dbReference type="GO" id="GO:0005737">
    <property type="term" value="C:cytoplasm"/>
    <property type="evidence" value="ECO:0007669"/>
    <property type="project" value="TreeGrafter"/>
</dbReference>
<organism evidence="1 2">
    <name type="scientific">Steinernema hermaphroditum</name>
    <dbReference type="NCBI Taxonomy" id="289476"/>
    <lineage>
        <taxon>Eukaryota</taxon>
        <taxon>Metazoa</taxon>
        <taxon>Ecdysozoa</taxon>
        <taxon>Nematoda</taxon>
        <taxon>Chromadorea</taxon>
        <taxon>Rhabditida</taxon>
        <taxon>Tylenchina</taxon>
        <taxon>Panagrolaimomorpha</taxon>
        <taxon>Strongyloidoidea</taxon>
        <taxon>Steinernematidae</taxon>
        <taxon>Steinernema</taxon>
    </lineage>
</organism>
<dbReference type="EMBL" id="JAUCMV010000005">
    <property type="protein sequence ID" value="KAK0393821.1"/>
    <property type="molecule type" value="Genomic_DNA"/>
</dbReference>
<evidence type="ECO:0000313" key="2">
    <source>
        <dbReference type="Proteomes" id="UP001175271"/>
    </source>
</evidence>
<comment type="caution">
    <text evidence="1">The sequence shown here is derived from an EMBL/GenBank/DDBJ whole genome shotgun (WGS) entry which is preliminary data.</text>
</comment>
<dbReference type="PANTHER" id="PTHR44029:SF1">
    <property type="entry name" value="DNAJ HOMOLOG SUBFAMILY C MEMBER 21"/>
    <property type="match status" value="1"/>
</dbReference>
<sequence length="178" mass="21148">MCCHYDVLEIERDASDQHFALLQQAHEVPSNQHERAFYNRYHENILLGGADGGFKDEGIDLFAYFTVYRRLFEQLAAEDNEHIDNSADRCYPTFGNSKSDYEEEVAHFYGFWMDFSKRERDKRVMAYRQVREERRQLQAQKTEDRQIVSGKFDSSLSTCKTIRRTTSTRKIICWIYAK</sequence>
<keyword evidence="2" id="KW-1185">Reference proteome</keyword>
<accession>A0AA39GVE0</accession>
<dbReference type="Proteomes" id="UP001175271">
    <property type="component" value="Unassembled WGS sequence"/>
</dbReference>
<dbReference type="PANTHER" id="PTHR44029">
    <property type="entry name" value="DNAJ HOMOLOG SUBFAMILY C MEMBER 21"/>
    <property type="match status" value="1"/>
</dbReference>
<gene>
    <name evidence="1" type="ORF">QR680_000420</name>
</gene>